<evidence type="ECO:0000256" key="1">
    <source>
        <dbReference type="SAM" id="MobiDB-lite"/>
    </source>
</evidence>
<feature type="compositionally biased region" description="Basic residues" evidence="1">
    <location>
        <begin position="278"/>
        <end position="294"/>
    </location>
</feature>
<feature type="compositionally biased region" description="Low complexity" evidence="1">
    <location>
        <begin position="723"/>
        <end position="739"/>
    </location>
</feature>
<feature type="compositionally biased region" description="Basic and acidic residues" evidence="1">
    <location>
        <begin position="352"/>
        <end position="366"/>
    </location>
</feature>
<sequence>MSTEQGLPDWWPTLSTDIIEAYLALSSTSDSDDLLDNFESKKPSFFALAEPLVQKFNIPDLTQNDLYFIGQDLGRLPITGDIPQQYSARLIWALAVAIQRKLSPHLLAVAKDKSYQPGEETRSIRLAFSVLTPRLVFLCTHVLGHRSCPLIIESIIAACQRLSRIVWLTETSPSTEPAWYLADHMVREILEYANLHFHMPDRPIPIPLDKGCRETNWLGDQEPADDGVPDAPGSISEEGEEEVEEDNDVPSEDERSAYEAPPSPSRASSAKERPSRYPTRKTKALVPSKVKKTPAPRPVPQALKEVKTLSIPKVPKTSRISPDIKTTETSKPKAPPAVTKLAGPPKGKSKNKVQDAKGKGKGKEVISDPVVPPSLKRKRLNDVVDEAEAESIPVPCPTKAGKKLVPVPVASSSRLKNTAPLEPSREPTPAPVPPENLVFLVPDEDVDSLDLDSLFQRLASRSSKEFVAPGSTEHRTVIVRFERDALDLPSFEEILPRGNQKPKELFKTSMTWGVTPELDAFLDLPAVSTGTHQMSWRVFLRANRAFCNTDVVAREIPCLQCAARRPTDSKGEDRLPCTYRLDDDGNRRFGASCDNCALSHQTCSDTLHVPEVVEVLDETYEASKGSRVNIAKQVNMIARIRTSYDAAIKAREQLNVSISSTFDALQHGSRPSGFPRVFRADPSREGVVSHGLEFLMLLYESIVHAAMVPASVESALENDSGVPAGTSSPRGSPSRSATGLFDEESVVPPTGSPRDEEASMAGTPRENPGSPVAGSVIDQDEP</sequence>
<proteinExistence type="predicted"/>
<feature type="compositionally biased region" description="Acidic residues" evidence="1">
    <location>
        <begin position="237"/>
        <end position="251"/>
    </location>
</feature>
<protein>
    <submittedName>
        <fullName evidence="2">Uncharacterized protein</fullName>
    </submittedName>
</protein>
<name>A0A9P5U4K8_9AGAR</name>
<comment type="caution">
    <text evidence="2">The sequence shown here is derived from an EMBL/GenBank/DDBJ whole genome shotgun (WGS) entry which is preliminary data.</text>
</comment>
<organism evidence="2 3">
    <name type="scientific">Rhodocollybia butyracea</name>
    <dbReference type="NCBI Taxonomy" id="206335"/>
    <lineage>
        <taxon>Eukaryota</taxon>
        <taxon>Fungi</taxon>
        <taxon>Dikarya</taxon>
        <taxon>Basidiomycota</taxon>
        <taxon>Agaricomycotina</taxon>
        <taxon>Agaricomycetes</taxon>
        <taxon>Agaricomycetidae</taxon>
        <taxon>Agaricales</taxon>
        <taxon>Marasmiineae</taxon>
        <taxon>Omphalotaceae</taxon>
        <taxon>Rhodocollybia</taxon>
    </lineage>
</organism>
<keyword evidence="3" id="KW-1185">Reference proteome</keyword>
<feature type="region of interest" description="Disordered" evidence="1">
    <location>
        <begin position="213"/>
        <end position="379"/>
    </location>
</feature>
<dbReference type="AlphaFoldDB" id="A0A9P5U4K8"/>
<feature type="region of interest" description="Disordered" evidence="1">
    <location>
        <begin position="411"/>
        <end position="433"/>
    </location>
</feature>
<dbReference type="Proteomes" id="UP000772434">
    <property type="component" value="Unassembled WGS sequence"/>
</dbReference>
<dbReference type="EMBL" id="JADNRY010000114">
    <property type="protein sequence ID" value="KAF9064848.1"/>
    <property type="molecule type" value="Genomic_DNA"/>
</dbReference>
<feature type="region of interest" description="Disordered" evidence="1">
    <location>
        <begin position="719"/>
        <end position="782"/>
    </location>
</feature>
<feature type="non-terminal residue" evidence="2">
    <location>
        <position position="782"/>
    </location>
</feature>
<evidence type="ECO:0000313" key="3">
    <source>
        <dbReference type="Proteomes" id="UP000772434"/>
    </source>
</evidence>
<accession>A0A9P5U4K8</accession>
<gene>
    <name evidence="2" type="ORF">BDP27DRAFT_1425439</name>
</gene>
<reference evidence="2" key="1">
    <citation type="submission" date="2020-11" db="EMBL/GenBank/DDBJ databases">
        <authorList>
            <consortium name="DOE Joint Genome Institute"/>
            <person name="Ahrendt S."/>
            <person name="Riley R."/>
            <person name="Andreopoulos W."/>
            <person name="Labutti K."/>
            <person name="Pangilinan J."/>
            <person name="Ruiz-Duenas F.J."/>
            <person name="Barrasa J.M."/>
            <person name="Sanchez-Garcia M."/>
            <person name="Camarero S."/>
            <person name="Miyauchi S."/>
            <person name="Serrano A."/>
            <person name="Linde D."/>
            <person name="Babiker R."/>
            <person name="Drula E."/>
            <person name="Ayuso-Fernandez I."/>
            <person name="Pacheco R."/>
            <person name="Padilla G."/>
            <person name="Ferreira P."/>
            <person name="Barriuso J."/>
            <person name="Kellner H."/>
            <person name="Castanera R."/>
            <person name="Alfaro M."/>
            <person name="Ramirez L."/>
            <person name="Pisabarro A.G."/>
            <person name="Kuo A."/>
            <person name="Tritt A."/>
            <person name="Lipzen A."/>
            <person name="He G."/>
            <person name="Yan M."/>
            <person name="Ng V."/>
            <person name="Cullen D."/>
            <person name="Martin F."/>
            <person name="Rosso M.-N."/>
            <person name="Henrissat B."/>
            <person name="Hibbett D."/>
            <person name="Martinez A.T."/>
            <person name="Grigoriev I.V."/>
        </authorList>
    </citation>
    <scope>NUCLEOTIDE SEQUENCE</scope>
    <source>
        <strain evidence="2">AH 40177</strain>
    </source>
</reference>
<evidence type="ECO:0000313" key="2">
    <source>
        <dbReference type="EMBL" id="KAF9064848.1"/>
    </source>
</evidence>